<dbReference type="KEGG" id="cmax:111499618"/>
<evidence type="ECO:0000256" key="1">
    <source>
        <dbReference type="SAM" id="MobiDB-lite"/>
    </source>
</evidence>
<feature type="region of interest" description="Disordered" evidence="1">
    <location>
        <begin position="194"/>
        <end position="227"/>
    </location>
</feature>
<dbReference type="OrthoDB" id="2015319at2759"/>
<keyword evidence="2" id="KW-1185">Reference proteome</keyword>
<dbReference type="PANTHER" id="PTHR33515:SF1">
    <property type="entry name" value="RIBOSOME-BINDING FACTOR A, CHLOROPLASTIC-RELATED"/>
    <property type="match status" value="1"/>
</dbReference>
<dbReference type="Proteomes" id="UP000504608">
    <property type="component" value="Unplaced"/>
</dbReference>
<dbReference type="InterPro" id="IPR023799">
    <property type="entry name" value="RbfA_dom_sf"/>
</dbReference>
<dbReference type="SUPFAM" id="SSF89919">
    <property type="entry name" value="Ribosome-binding factor A, RbfA"/>
    <property type="match status" value="1"/>
</dbReference>
<dbReference type="InterPro" id="IPR015946">
    <property type="entry name" value="KH_dom-like_a/b"/>
</dbReference>
<dbReference type="GO" id="GO:0043024">
    <property type="term" value="F:ribosomal small subunit binding"/>
    <property type="evidence" value="ECO:0007669"/>
    <property type="project" value="TreeGrafter"/>
</dbReference>
<feature type="compositionally biased region" description="Acidic residues" evidence="1">
    <location>
        <begin position="212"/>
        <end position="227"/>
    </location>
</feature>
<sequence length="227" mass="25798">MPHLLQQIHPQPHHFPLKLSSSLASSRFPSQFLTSPPCFCSPNSVALVRQRPVMRGATIQCMANSRRVKMVSKQIQRELSNMLLTDKVLQFAILPEASLGADKYLSSLTTITDVEISSDLQVVKVYVSVFGDERGKDIAMAGLKSKAKYVRSVLGKRMKLRLTPEIRFIEDESFERGSRVIAILDRIKDEKNNIDDEDMEKSELSDAPQDDRDWEEDEADEDIIYIQ</sequence>
<dbReference type="Gene3D" id="3.30.300.20">
    <property type="match status" value="1"/>
</dbReference>
<dbReference type="GO" id="GO:0006364">
    <property type="term" value="P:rRNA processing"/>
    <property type="evidence" value="ECO:0007669"/>
    <property type="project" value="InterPro"/>
</dbReference>
<dbReference type="NCBIfam" id="TIGR00082">
    <property type="entry name" value="rbfA"/>
    <property type="match status" value="1"/>
</dbReference>
<dbReference type="InterPro" id="IPR020053">
    <property type="entry name" value="Ribosome-bd_factorA_CS"/>
</dbReference>
<gene>
    <name evidence="3" type="primary">LOC111499618</name>
</gene>
<proteinExistence type="inferred from homology"/>
<protein>
    <submittedName>
        <fullName evidence="3">Probable ribosome-binding factor A, chloroplastic</fullName>
    </submittedName>
</protein>
<dbReference type="RefSeq" id="XP_023006992.1">
    <property type="nucleotide sequence ID" value="XM_023151224.1"/>
</dbReference>
<dbReference type="PROSITE" id="PS01319">
    <property type="entry name" value="RBFA"/>
    <property type="match status" value="1"/>
</dbReference>
<evidence type="ECO:0000313" key="3">
    <source>
        <dbReference type="RefSeq" id="XP_023006992.1"/>
    </source>
</evidence>
<reference evidence="3" key="1">
    <citation type="submission" date="2025-08" db="UniProtKB">
        <authorList>
            <consortium name="RefSeq"/>
        </authorList>
    </citation>
    <scope>IDENTIFICATION</scope>
    <source>
        <tissue evidence="3">Young leaves</tissue>
    </source>
</reference>
<dbReference type="GeneID" id="111499618"/>
<name>A0A6J1KXB5_CUCMA</name>
<dbReference type="Pfam" id="PF02033">
    <property type="entry name" value="RBFA"/>
    <property type="match status" value="1"/>
</dbReference>
<dbReference type="AlphaFoldDB" id="A0A6J1KXB5"/>
<dbReference type="HAMAP" id="MF_00003">
    <property type="entry name" value="RbfA"/>
    <property type="match status" value="1"/>
</dbReference>
<dbReference type="PANTHER" id="PTHR33515">
    <property type="entry name" value="RIBOSOME-BINDING FACTOR A, CHLOROPLASTIC-RELATED"/>
    <property type="match status" value="1"/>
</dbReference>
<dbReference type="FunFam" id="3.30.300.20:FF:000014">
    <property type="entry name" value="probable ribosome-binding factor A, chloroplastic"/>
    <property type="match status" value="1"/>
</dbReference>
<dbReference type="InterPro" id="IPR000238">
    <property type="entry name" value="RbfA"/>
</dbReference>
<accession>A0A6J1KXB5</accession>
<evidence type="ECO:0000313" key="2">
    <source>
        <dbReference type="Proteomes" id="UP000504608"/>
    </source>
</evidence>
<organism evidence="2 3">
    <name type="scientific">Cucurbita maxima</name>
    <name type="common">Pumpkin</name>
    <name type="synonym">Winter squash</name>
    <dbReference type="NCBI Taxonomy" id="3661"/>
    <lineage>
        <taxon>Eukaryota</taxon>
        <taxon>Viridiplantae</taxon>
        <taxon>Streptophyta</taxon>
        <taxon>Embryophyta</taxon>
        <taxon>Tracheophyta</taxon>
        <taxon>Spermatophyta</taxon>
        <taxon>Magnoliopsida</taxon>
        <taxon>eudicotyledons</taxon>
        <taxon>Gunneridae</taxon>
        <taxon>Pentapetalae</taxon>
        <taxon>rosids</taxon>
        <taxon>fabids</taxon>
        <taxon>Cucurbitales</taxon>
        <taxon>Cucurbitaceae</taxon>
        <taxon>Cucurbiteae</taxon>
        <taxon>Cucurbita</taxon>
    </lineage>
</organism>